<dbReference type="SUPFAM" id="SSF57850">
    <property type="entry name" value="RING/U-box"/>
    <property type="match status" value="1"/>
</dbReference>
<dbReference type="InterPro" id="IPR044744">
    <property type="entry name" value="ZNRF4/RNF13/RNF167_PA"/>
</dbReference>
<keyword evidence="8 14" id="KW-0863">Zinc-finger</keyword>
<evidence type="ECO:0000313" key="18">
    <source>
        <dbReference type="EMBL" id="KAH9309082.1"/>
    </source>
</evidence>
<name>A0AA38L4V9_TAXCH</name>
<sequence length="306" mass="33700">PRISGVGLMGVLYVAQPSNACVEIGNPAPKDVQYAPILLVERGECTFEKKVLIAQEAGYAAVIVYNNEDGEELVTMSGESGGIHINAVFVSKETAIMLLQYVNDADTRCYIFPAFENTAWSVMAVSFLSLLAVSAVLLTFFFVRRYRIRHISSRFLLNREPHGLSTCEVKALPSITFKSLEGSGTTDACAICLEDYEVGEKLRILPCNHDFHALCVDKWLTTRRAFCPICKRDSHSKSSVDPPSEQTPLLSPVSRSPVVTETTSMPIETPVPIVTPYIRSSSLYSTTYSLAPNRSQAALYMLVQDT</sequence>
<dbReference type="InterPro" id="IPR013083">
    <property type="entry name" value="Znf_RING/FYVE/PHD"/>
</dbReference>
<evidence type="ECO:0000256" key="1">
    <source>
        <dbReference type="ARBA" id="ARBA00000900"/>
    </source>
</evidence>
<feature type="non-terminal residue" evidence="18">
    <location>
        <position position="1"/>
    </location>
</feature>
<dbReference type="EC" id="2.3.2.27" evidence="3"/>
<dbReference type="GO" id="GO:0012505">
    <property type="term" value="C:endomembrane system"/>
    <property type="evidence" value="ECO:0007669"/>
    <property type="project" value="UniProtKB-SubCell"/>
</dbReference>
<evidence type="ECO:0000256" key="11">
    <source>
        <dbReference type="ARBA" id="ARBA00023136"/>
    </source>
</evidence>
<dbReference type="OMA" id="PCSDWIA"/>
<keyword evidence="12" id="KW-0325">Glycoprotein</keyword>
<evidence type="ECO:0000256" key="12">
    <source>
        <dbReference type="ARBA" id="ARBA00023180"/>
    </source>
</evidence>
<dbReference type="GO" id="GO:0005737">
    <property type="term" value="C:cytoplasm"/>
    <property type="evidence" value="ECO:0007669"/>
    <property type="project" value="UniProtKB-ARBA"/>
</dbReference>
<comment type="caution">
    <text evidence="18">The sequence shown here is derived from an EMBL/GenBank/DDBJ whole genome shotgun (WGS) entry which is preliminary data.</text>
</comment>
<evidence type="ECO:0000256" key="16">
    <source>
        <dbReference type="SAM" id="Phobius"/>
    </source>
</evidence>
<dbReference type="SUPFAM" id="SSF52025">
    <property type="entry name" value="PA domain"/>
    <property type="match status" value="1"/>
</dbReference>
<organism evidence="18 19">
    <name type="scientific">Taxus chinensis</name>
    <name type="common">Chinese yew</name>
    <name type="synonym">Taxus wallichiana var. chinensis</name>
    <dbReference type="NCBI Taxonomy" id="29808"/>
    <lineage>
        <taxon>Eukaryota</taxon>
        <taxon>Viridiplantae</taxon>
        <taxon>Streptophyta</taxon>
        <taxon>Embryophyta</taxon>
        <taxon>Tracheophyta</taxon>
        <taxon>Spermatophyta</taxon>
        <taxon>Pinopsida</taxon>
        <taxon>Pinidae</taxon>
        <taxon>Conifers II</taxon>
        <taxon>Cupressales</taxon>
        <taxon>Taxaceae</taxon>
        <taxon>Taxus</taxon>
    </lineage>
</organism>
<proteinExistence type="predicted"/>
<evidence type="ECO:0000313" key="19">
    <source>
        <dbReference type="Proteomes" id="UP000824469"/>
    </source>
</evidence>
<feature type="region of interest" description="Disordered" evidence="15">
    <location>
        <begin position="233"/>
        <end position="255"/>
    </location>
</feature>
<dbReference type="Proteomes" id="UP000824469">
    <property type="component" value="Unassembled WGS sequence"/>
</dbReference>
<evidence type="ECO:0000256" key="2">
    <source>
        <dbReference type="ARBA" id="ARBA00004906"/>
    </source>
</evidence>
<evidence type="ECO:0000256" key="10">
    <source>
        <dbReference type="ARBA" id="ARBA00022989"/>
    </source>
</evidence>
<dbReference type="PANTHER" id="PTHR47168">
    <property type="entry name" value="RING ZINC FINGER DOMAIN SUPERFAMILY PROTEIN-RELATED"/>
    <property type="match status" value="1"/>
</dbReference>
<comment type="catalytic activity">
    <reaction evidence="1">
        <text>S-ubiquitinyl-[E2 ubiquitin-conjugating enzyme]-L-cysteine + [acceptor protein]-L-lysine = [E2 ubiquitin-conjugating enzyme]-L-cysteine + N(6)-ubiquitinyl-[acceptor protein]-L-lysine.</text>
        <dbReference type="EC" id="2.3.2.27"/>
    </reaction>
</comment>
<feature type="transmembrane region" description="Helical" evidence="16">
    <location>
        <begin position="119"/>
        <end position="143"/>
    </location>
</feature>
<dbReference type="Gene3D" id="3.30.40.10">
    <property type="entry name" value="Zinc/RING finger domain, C3HC4 (zinc finger)"/>
    <property type="match status" value="1"/>
</dbReference>
<comment type="subcellular location">
    <subcellularLocation>
        <location evidence="13">Endomembrane system</location>
        <topology evidence="13">Single-pass type I membrane protein</topology>
    </subcellularLocation>
</comment>
<feature type="compositionally biased region" description="Polar residues" evidence="15">
    <location>
        <begin position="239"/>
        <end position="255"/>
    </location>
</feature>
<dbReference type="SMART" id="SM00184">
    <property type="entry name" value="RING"/>
    <property type="match status" value="1"/>
</dbReference>
<keyword evidence="6" id="KW-0479">Metal-binding</keyword>
<reference evidence="18 19" key="1">
    <citation type="journal article" date="2021" name="Nat. Plants">
        <title>The Taxus genome provides insights into paclitaxel biosynthesis.</title>
        <authorList>
            <person name="Xiong X."/>
            <person name="Gou J."/>
            <person name="Liao Q."/>
            <person name="Li Y."/>
            <person name="Zhou Q."/>
            <person name="Bi G."/>
            <person name="Li C."/>
            <person name="Du R."/>
            <person name="Wang X."/>
            <person name="Sun T."/>
            <person name="Guo L."/>
            <person name="Liang H."/>
            <person name="Lu P."/>
            <person name="Wu Y."/>
            <person name="Zhang Z."/>
            <person name="Ro D.K."/>
            <person name="Shang Y."/>
            <person name="Huang S."/>
            <person name="Yan J."/>
        </authorList>
    </citation>
    <scope>NUCLEOTIDE SEQUENCE [LARGE SCALE GENOMIC DNA]</scope>
    <source>
        <strain evidence="18">Ta-2019</strain>
    </source>
</reference>
<keyword evidence="10 16" id="KW-1133">Transmembrane helix</keyword>
<keyword evidence="9" id="KW-0862">Zinc</keyword>
<evidence type="ECO:0000256" key="8">
    <source>
        <dbReference type="ARBA" id="ARBA00022771"/>
    </source>
</evidence>
<dbReference type="GO" id="GO:0008270">
    <property type="term" value="F:zinc ion binding"/>
    <property type="evidence" value="ECO:0007669"/>
    <property type="project" value="UniProtKB-KW"/>
</dbReference>
<evidence type="ECO:0000256" key="9">
    <source>
        <dbReference type="ARBA" id="ARBA00022833"/>
    </source>
</evidence>
<evidence type="ECO:0000259" key="17">
    <source>
        <dbReference type="PROSITE" id="PS50089"/>
    </source>
</evidence>
<evidence type="ECO:0000256" key="4">
    <source>
        <dbReference type="ARBA" id="ARBA00022679"/>
    </source>
</evidence>
<dbReference type="GO" id="GO:0061630">
    <property type="term" value="F:ubiquitin protein ligase activity"/>
    <property type="evidence" value="ECO:0007669"/>
    <property type="project" value="UniProtKB-EC"/>
</dbReference>
<dbReference type="Pfam" id="PF13639">
    <property type="entry name" value="zf-RING_2"/>
    <property type="match status" value="1"/>
</dbReference>
<feature type="non-terminal residue" evidence="18">
    <location>
        <position position="306"/>
    </location>
</feature>
<evidence type="ECO:0000256" key="15">
    <source>
        <dbReference type="SAM" id="MobiDB-lite"/>
    </source>
</evidence>
<dbReference type="CDD" id="cd02123">
    <property type="entry name" value="PA_C_RZF_like"/>
    <property type="match status" value="1"/>
</dbReference>
<gene>
    <name evidence="18" type="ORF">KI387_036993</name>
</gene>
<dbReference type="PANTHER" id="PTHR47168:SF1">
    <property type="entry name" value="OS02G0798600 PROTEIN"/>
    <property type="match status" value="1"/>
</dbReference>
<dbReference type="InterPro" id="IPR001841">
    <property type="entry name" value="Znf_RING"/>
</dbReference>
<dbReference type="InterPro" id="IPR003137">
    <property type="entry name" value="PA_domain"/>
</dbReference>
<accession>A0AA38L4V9</accession>
<evidence type="ECO:0000256" key="5">
    <source>
        <dbReference type="ARBA" id="ARBA00022692"/>
    </source>
</evidence>
<comment type="pathway">
    <text evidence="2">Protein modification; protein ubiquitination.</text>
</comment>
<feature type="domain" description="RING-type" evidence="17">
    <location>
        <begin position="189"/>
        <end position="231"/>
    </location>
</feature>
<dbReference type="Gene3D" id="3.50.30.30">
    <property type="match status" value="1"/>
</dbReference>
<dbReference type="EMBL" id="JAHRHJ020000007">
    <property type="protein sequence ID" value="KAH9309082.1"/>
    <property type="molecule type" value="Genomic_DNA"/>
</dbReference>
<evidence type="ECO:0000256" key="6">
    <source>
        <dbReference type="ARBA" id="ARBA00022723"/>
    </source>
</evidence>
<dbReference type="AlphaFoldDB" id="A0AA38L4V9"/>
<evidence type="ECO:0000256" key="3">
    <source>
        <dbReference type="ARBA" id="ARBA00012483"/>
    </source>
</evidence>
<keyword evidence="11 16" id="KW-0472">Membrane</keyword>
<protein>
    <recommendedName>
        <fullName evidence="3">RING-type E3 ubiquitin transferase</fullName>
        <ecNumber evidence="3">2.3.2.27</ecNumber>
    </recommendedName>
</protein>
<keyword evidence="5 16" id="KW-0812">Transmembrane</keyword>
<evidence type="ECO:0000256" key="14">
    <source>
        <dbReference type="PROSITE-ProRule" id="PRU00175"/>
    </source>
</evidence>
<evidence type="ECO:0000256" key="13">
    <source>
        <dbReference type="ARBA" id="ARBA00046288"/>
    </source>
</evidence>
<keyword evidence="7" id="KW-0732">Signal</keyword>
<dbReference type="Pfam" id="PF02225">
    <property type="entry name" value="PA"/>
    <property type="match status" value="1"/>
</dbReference>
<keyword evidence="19" id="KW-1185">Reference proteome</keyword>
<keyword evidence="4" id="KW-0808">Transferase</keyword>
<dbReference type="InterPro" id="IPR051653">
    <property type="entry name" value="E3_ligase_sorting_rcpt"/>
</dbReference>
<dbReference type="PROSITE" id="PS50089">
    <property type="entry name" value="ZF_RING_2"/>
    <property type="match status" value="1"/>
</dbReference>
<evidence type="ECO:0000256" key="7">
    <source>
        <dbReference type="ARBA" id="ARBA00022729"/>
    </source>
</evidence>
<dbReference type="FunFam" id="3.30.40.10:FF:000388">
    <property type="entry name" value="Putative RING zinc finger domain superfamily protein"/>
    <property type="match status" value="1"/>
</dbReference>
<dbReference type="InterPro" id="IPR046450">
    <property type="entry name" value="PA_dom_sf"/>
</dbReference>